<reference evidence="3 4" key="1">
    <citation type="submission" date="2014-02" db="EMBL/GenBank/DDBJ databases">
        <authorList>
            <person name="Sibley D."/>
            <person name="Venepally P."/>
            <person name="Karamycheva S."/>
            <person name="Hadjithomas M."/>
            <person name="Khan A."/>
            <person name="Brunk B."/>
            <person name="Roos D."/>
            <person name="Caler E."/>
            <person name="Lorenzi H."/>
        </authorList>
    </citation>
    <scope>NUCLEOTIDE SEQUENCE [LARGE SCALE GENOMIC DNA]</scope>
    <source>
        <strain evidence="3 4">GAB2-2007-GAL-DOM2</strain>
    </source>
</reference>
<evidence type="ECO:0000313" key="3">
    <source>
        <dbReference type="EMBL" id="KFG40140.1"/>
    </source>
</evidence>
<sequence>MRESEASPVSGFATGRKKSAAVLSSEPSGASSSEVRENTSGIFAHQLLSLSDLLIAVTNLFILQVTVGTCADRVALIRARQAGASFRESHTSSSHAATGTETLPRNTRGDSAEEQSDYSVALAVEDTGGLELAVISVWTLVLVVALKGGTAIYVRSRYATLQGDYEKMSQTAACEESPSEGVRSLGSICRFIVRLGSGRFSLSCLPASASYVCYPGSIAYLYGLWLATISFLPVLLGTPVSQYAACVLFASYLASLGLLCPVAAAVVEEIRRLGVEIEADKGSVTSVRTKHEGLGHGRTKKEKSSPEGVAPPDVLTMPHFLRVVHPYLPECLKARLPFILSPLHLGHLFIVAAFLPFITCSFSAILSCFFLPLDWQTVFIHFPFPLILGGSVGHFVGATVSVLLTCFVLPCLTICQKFLGGSLVAAPVLQDLLLQQRQEEEDSDWEDFEMTETCGGGIYHESGASGKIGGETQLTESSLRRRGRRYAPPYGSDRLS</sequence>
<name>A0A086K6X2_TOXGO</name>
<feature type="transmembrane region" description="Helical" evidence="2">
    <location>
        <begin position="242"/>
        <end position="267"/>
    </location>
</feature>
<evidence type="ECO:0000256" key="1">
    <source>
        <dbReference type="SAM" id="MobiDB-lite"/>
    </source>
</evidence>
<keyword evidence="2" id="KW-1133">Transmembrane helix</keyword>
<dbReference type="Proteomes" id="UP000028837">
    <property type="component" value="Unassembled WGS sequence"/>
</dbReference>
<feature type="compositionally biased region" description="Low complexity" evidence="1">
    <location>
        <begin position="91"/>
        <end position="102"/>
    </location>
</feature>
<keyword evidence="2" id="KW-0472">Membrane</keyword>
<feature type="region of interest" description="Disordered" evidence="1">
    <location>
        <begin position="88"/>
        <end position="111"/>
    </location>
</feature>
<dbReference type="OrthoDB" id="345631at2759"/>
<dbReference type="EMBL" id="AHZU02000792">
    <property type="protein sequence ID" value="KFG40140.1"/>
    <property type="molecule type" value="Genomic_DNA"/>
</dbReference>
<feature type="transmembrane region" description="Helical" evidence="2">
    <location>
        <begin position="132"/>
        <end position="154"/>
    </location>
</feature>
<organism evidence="3 4">
    <name type="scientific">Toxoplasma gondii GAB2-2007-GAL-DOM2</name>
    <dbReference type="NCBI Taxonomy" id="1130820"/>
    <lineage>
        <taxon>Eukaryota</taxon>
        <taxon>Sar</taxon>
        <taxon>Alveolata</taxon>
        <taxon>Apicomplexa</taxon>
        <taxon>Conoidasida</taxon>
        <taxon>Coccidia</taxon>
        <taxon>Eucoccidiorida</taxon>
        <taxon>Eimeriorina</taxon>
        <taxon>Sarcocystidae</taxon>
        <taxon>Toxoplasma</taxon>
    </lineage>
</organism>
<protein>
    <submittedName>
        <fullName evidence="3">GPI biosynthesis family Pig-F protein</fullName>
    </submittedName>
</protein>
<comment type="caution">
    <text evidence="3">The sequence shown here is derived from an EMBL/GenBank/DDBJ whole genome shotgun (WGS) entry which is preliminary data.</text>
</comment>
<feature type="transmembrane region" description="Helical" evidence="2">
    <location>
        <begin position="345"/>
        <end position="372"/>
    </location>
</feature>
<gene>
    <name evidence="3" type="ORF">TGDOM2_286510</name>
</gene>
<dbReference type="VEuPathDB" id="ToxoDB:TGDOM2_286510"/>
<accession>A0A086K6X2</accession>
<feature type="transmembrane region" description="Helical" evidence="2">
    <location>
        <begin position="218"/>
        <end position="236"/>
    </location>
</feature>
<dbReference type="AlphaFoldDB" id="A0A086K6X2"/>
<feature type="region of interest" description="Disordered" evidence="1">
    <location>
        <begin position="290"/>
        <end position="309"/>
    </location>
</feature>
<feature type="compositionally biased region" description="Low complexity" evidence="1">
    <location>
        <begin position="24"/>
        <end position="33"/>
    </location>
</feature>
<evidence type="ECO:0000256" key="2">
    <source>
        <dbReference type="SAM" id="Phobius"/>
    </source>
</evidence>
<feature type="region of interest" description="Disordered" evidence="1">
    <location>
        <begin position="1"/>
        <end position="34"/>
    </location>
</feature>
<feature type="region of interest" description="Disordered" evidence="1">
    <location>
        <begin position="460"/>
        <end position="496"/>
    </location>
</feature>
<keyword evidence="2" id="KW-0812">Transmembrane</keyword>
<feature type="transmembrane region" description="Helical" evidence="2">
    <location>
        <begin position="392"/>
        <end position="415"/>
    </location>
</feature>
<evidence type="ECO:0000313" key="4">
    <source>
        <dbReference type="Proteomes" id="UP000028837"/>
    </source>
</evidence>
<proteinExistence type="predicted"/>